<evidence type="ECO:0000256" key="4">
    <source>
        <dbReference type="ARBA" id="ARBA00017114"/>
    </source>
</evidence>
<protein>
    <recommendedName>
        <fullName evidence="4 16">Crossover junction endonuclease MUS81</fullName>
        <ecNumber evidence="16">3.1.22.-</ecNumber>
    </recommendedName>
</protein>
<keyword evidence="13 16" id="KW-0539">Nucleus</keyword>
<dbReference type="InterPro" id="IPR033309">
    <property type="entry name" value="Mus81"/>
</dbReference>
<dbReference type="FunFam" id="3.40.50.10130:FF:000005">
    <property type="entry name" value="crossover junction endonuclease MUS81 isoform X1"/>
    <property type="match status" value="1"/>
</dbReference>
<dbReference type="SUPFAM" id="SSF52980">
    <property type="entry name" value="Restriction endonuclease-like"/>
    <property type="match status" value="1"/>
</dbReference>
<evidence type="ECO:0000256" key="13">
    <source>
        <dbReference type="ARBA" id="ARBA00023242"/>
    </source>
</evidence>
<dbReference type="EMBL" id="BSXN01000539">
    <property type="protein sequence ID" value="GME68970.1"/>
    <property type="molecule type" value="Genomic_DNA"/>
</dbReference>
<dbReference type="InterPro" id="IPR036388">
    <property type="entry name" value="WH-like_DNA-bd_sf"/>
</dbReference>
<keyword evidence="14" id="KW-0469">Meiosis</keyword>
<feature type="domain" description="ERCC4" evidence="18">
    <location>
        <begin position="287"/>
        <end position="384"/>
    </location>
</feature>
<evidence type="ECO:0000256" key="10">
    <source>
        <dbReference type="ARBA" id="ARBA00022842"/>
    </source>
</evidence>
<dbReference type="InterPro" id="IPR010996">
    <property type="entry name" value="HHH_MUS81"/>
</dbReference>
<evidence type="ECO:0000313" key="19">
    <source>
        <dbReference type="EMBL" id="GME68970.1"/>
    </source>
</evidence>
<dbReference type="GO" id="GO:0048476">
    <property type="term" value="C:Holliday junction resolvase complex"/>
    <property type="evidence" value="ECO:0007669"/>
    <property type="project" value="UniProtKB-UniRule"/>
</dbReference>
<comment type="subunit">
    <text evidence="16">Interacts with EME1.</text>
</comment>
<dbReference type="PANTHER" id="PTHR13451">
    <property type="entry name" value="CLASS II CROSSOVER JUNCTION ENDONUCLEASE MUS81"/>
    <property type="match status" value="1"/>
</dbReference>
<dbReference type="Proteomes" id="UP001165120">
    <property type="component" value="Unassembled WGS sequence"/>
</dbReference>
<dbReference type="GO" id="GO:0000727">
    <property type="term" value="P:double-strand break repair via break-induced replication"/>
    <property type="evidence" value="ECO:0007669"/>
    <property type="project" value="UniProtKB-UniRule"/>
</dbReference>
<evidence type="ECO:0000256" key="8">
    <source>
        <dbReference type="ARBA" id="ARBA00022763"/>
    </source>
</evidence>
<keyword evidence="9 16" id="KW-0378">Hydrolase</keyword>
<evidence type="ECO:0000256" key="12">
    <source>
        <dbReference type="ARBA" id="ARBA00023204"/>
    </source>
</evidence>
<dbReference type="InterPro" id="IPR047417">
    <property type="entry name" value="WHD_MUS81"/>
</dbReference>
<evidence type="ECO:0000256" key="15">
    <source>
        <dbReference type="ARBA" id="ARBA00058015"/>
    </source>
</evidence>
<feature type="region of interest" description="Disordered" evidence="17">
    <location>
        <begin position="96"/>
        <end position="135"/>
    </location>
</feature>
<dbReference type="GO" id="GO:0048257">
    <property type="term" value="F:3'-flap endonuclease activity"/>
    <property type="evidence" value="ECO:0007669"/>
    <property type="project" value="TreeGrafter"/>
</dbReference>
<dbReference type="Gene3D" id="1.10.150.110">
    <property type="entry name" value="DNA polymerase beta, N-terminal domain-like"/>
    <property type="match status" value="1"/>
</dbReference>
<proteinExistence type="inferred from homology"/>
<dbReference type="InterPro" id="IPR027421">
    <property type="entry name" value="DNA_pol_lamdba_lyase_dom_sf"/>
</dbReference>
<keyword evidence="12 16" id="KW-0234">DNA repair</keyword>
<dbReference type="InterPro" id="IPR047416">
    <property type="entry name" value="XPF_nuclease_Mus81"/>
</dbReference>
<dbReference type="InterPro" id="IPR006166">
    <property type="entry name" value="ERCC4_domain"/>
</dbReference>
<evidence type="ECO:0000256" key="6">
    <source>
        <dbReference type="ARBA" id="ARBA00022723"/>
    </source>
</evidence>
<dbReference type="GO" id="GO:0005634">
    <property type="term" value="C:nucleus"/>
    <property type="evidence" value="ECO:0007669"/>
    <property type="project" value="UniProtKB-SubCell"/>
</dbReference>
<accession>A0A9W6WF63</accession>
<comment type="similarity">
    <text evidence="3 16">Belongs to the XPF family.</text>
</comment>
<dbReference type="AlphaFoldDB" id="A0A9W6WF63"/>
<evidence type="ECO:0000256" key="16">
    <source>
        <dbReference type="RuleBase" id="RU369042"/>
    </source>
</evidence>
<keyword evidence="8 16" id="KW-0227">DNA damage</keyword>
<dbReference type="Gene3D" id="1.10.10.10">
    <property type="entry name" value="Winged helix-like DNA-binding domain superfamily/Winged helix DNA-binding domain"/>
    <property type="match status" value="1"/>
</dbReference>
<dbReference type="GO" id="GO:0000712">
    <property type="term" value="P:resolution of meiotic recombination intermediates"/>
    <property type="evidence" value="ECO:0007669"/>
    <property type="project" value="TreeGrafter"/>
</dbReference>
<evidence type="ECO:0000256" key="17">
    <source>
        <dbReference type="SAM" id="MobiDB-lite"/>
    </source>
</evidence>
<dbReference type="Pfam" id="PF21136">
    <property type="entry name" value="WHD_MUS81"/>
    <property type="match status" value="1"/>
</dbReference>
<comment type="function">
    <text evidence="15 16">Interacts with EME1 to form a DNA structure-specific endonuclease with substrate preference for branched DNA structures with a 5'-end at the branch nick. Typical substrates include 3'-flap structures, D-loops, replication forks and nicked Holliday junctions. May be required in mitosis for the processing of stalled or collapsed replication fork intermediates. May be required in meiosis for the repair of meiosis-specific double strand breaks subsequent to single-end invasion (SEI).</text>
</comment>
<evidence type="ECO:0000256" key="2">
    <source>
        <dbReference type="ARBA" id="ARBA00004123"/>
    </source>
</evidence>
<keyword evidence="20" id="KW-1185">Reference proteome</keyword>
<dbReference type="Gene3D" id="3.40.50.10130">
    <property type="match status" value="1"/>
</dbReference>
<evidence type="ECO:0000256" key="11">
    <source>
        <dbReference type="ARBA" id="ARBA00023172"/>
    </source>
</evidence>
<reference evidence="19" key="1">
    <citation type="submission" date="2023-04" db="EMBL/GenBank/DDBJ databases">
        <title>Candida boidinii NBRC 10035.</title>
        <authorList>
            <person name="Ichikawa N."/>
            <person name="Sato H."/>
            <person name="Tonouchi N."/>
        </authorList>
    </citation>
    <scope>NUCLEOTIDE SEQUENCE</scope>
    <source>
        <strain evidence="19">NBRC 10035</strain>
    </source>
</reference>
<dbReference type="GO" id="GO:0006308">
    <property type="term" value="P:DNA catabolic process"/>
    <property type="evidence" value="ECO:0007669"/>
    <property type="project" value="UniProtKB-UniRule"/>
</dbReference>
<gene>
    <name evidence="19" type="ORF">Cboi02_000198500</name>
</gene>
<organism evidence="19 20">
    <name type="scientific">Candida boidinii</name>
    <name type="common">Yeast</name>
    <dbReference type="NCBI Taxonomy" id="5477"/>
    <lineage>
        <taxon>Eukaryota</taxon>
        <taxon>Fungi</taxon>
        <taxon>Dikarya</taxon>
        <taxon>Ascomycota</taxon>
        <taxon>Saccharomycotina</taxon>
        <taxon>Pichiomycetes</taxon>
        <taxon>Pichiales</taxon>
        <taxon>Pichiaceae</taxon>
        <taxon>Ogataea</taxon>
        <taxon>Ogataea/Candida clade</taxon>
    </lineage>
</organism>
<dbReference type="GO" id="GO:0046872">
    <property type="term" value="F:metal ion binding"/>
    <property type="evidence" value="ECO:0007669"/>
    <property type="project" value="UniProtKB-UniRule"/>
</dbReference>
<dbReference type="InterPro" id="IPR042530">
    <property type="entry name" value="EME1/EME2_C"/>
</dbReference>
<keyword evidence="11 16" id="KW-0233">DNA recombination</keyword>
<dbReference type="EC" id="3.1.22.-" evidence="16"/>
<dbReference type="Gene3D" id="1.10.150.670">
    <property type="entry name" value="Crossover junction endonuclease EME1, DNA-binding domain"/>
    <property type="match status" value="1"/>
</dbReference>
<keyword evidence="10 16" id="KW-0460">Magnesium</keyword>
<keyword evidence="6 16" id="KW-0479">Metal-binding</keyword>
<evidence type="ECO:0000256" key="9">
    <source>
        <dbReference type="ARBA" id="ARBA00022801"/>
    </source>
</evidence>
<keyword evidence="7 16" id="KW-0255">Endonuclease</keyword>
<evidence type="ECO:0000256" key="1">
    <source>
        <dbReference type="ARBA" id="ARBA00001946"/>
    </source>
</evidence>
<comment type="subcellular location">
    <subcellularLocation>
        <location evidence="2 16">Nucleus</location>
    </subcellularLocation>
</comment>
<dbReference type="PANTHER" id="PTHR13451:SF0">
    <property type="entry name" value="CROSSOVER JUNCTION ENDONUCLEASE MUS81"/>
    <property type="match status" value="1"/>
</dbReference>
<comment type="caution">
    <text evidence="19">The sequence shown here is derived from an EMBL/GenBank/DDBJ whole genome shotgun (WGS) entry which is preliminary data.</text>
</comment>
<comment type="cofactor">
    <cofactor evidence="1 16">
        <name>Mg(2+)</name>
        <dbReference type="ChEBI" id="CHEBI:18420"/>
    </cofactor>
</comment>
<dbReference type="GO" id="GO:0031573">
    <property type="term" value="P:mitotic intra-S DNA damage checkpoint signaling"/>
    <property type="evidence" value="ECO:0007669"/>
    <property type="project" value="TreeGrafter"/>
</dbReference>
<evidence type="ECO:0000256" key="14">
    <source>
        <dbReference type="ARBA" id="ARBA00023254"/>
    </source>
</evidence>
<dbReference type="SMART" id="SM00891">
    <property type="entry name" value="ERCC4"/>
    <property type="match status" value="1"/>
</dbReference>
<dbReference type="GO" id="GO:0003677">
    <property type="term" value="F:DNA binding"/>
    <property type="evidence" value="ECO:0007669"/>
    <property type="project" value="UniProtKB-UniRule"/>
</dbReference>
<evidence type="ECO:0000256" key="3">
    <source>
        <dbReference type="ARBA" id="ARBA00010015"/>
    </source>
</evidence>
<dbReference type="CDD" id="cd20074">
    <property type="entry name" value="XPF_nuclease_Mus81"/>
    <property type="match status" value="1"/>
</dbReference>
<dbReference type="Pfam" id="PF02732">
    <property type="entry name" value="ERCC4"/>
    <property type="match status" value="1"/>
</dbReference>
<dbReference type="FunFam" id="1.10.10.10:FF:000307">
    <property type="entry name" value="Crossover junction endonuclease MUS81"/>
    <property type="match status" value="1"/>
</dbReference>
<sequence>MQLPDDIKHLFILWLEEEQKVAIRNQTKMALTYSRAIQSVKKYPQALKHPKELIQLKFIGEKVVATLSKKLEKYCDENGYDFPIEDEKDREVDEIVGNGVNDSDSNKDDNSTKAKKNKRATASSSDKPKKKRKYVPQKNSGGYAILLTLYIHDKNQQGMLKDAIIRKAGQFCEKSFVSNPSTNQFYSAWSSVKSLQTNDLVDTFGKPMRFALTVDGKNLARLLKKEYNKENNIESSPLVERFIDNNDNIGFLSPSKGSGQVMNSVLNSSLTSRTEHRIWKREDYDIIVILDNREIRSKNQRDFFSESLSSLNVINEVRSLPVGDCIWIARHKENGEEAVLDFIVERKRLDDLADSIKDGRFKEQKARLSKTGIANIYYLVEEQMSSDVSRYSDAIQTCISMTIVNSQFHLKRSKDGSDTAVIFSHITHAVSNFYSNKDLFVLSPLNFQSQNDYNKILNVYREKYEDLYEVTYHYDIFNAILSKTNLMTIREIFIRMLMTVKGVSVDKAVAIQQRFKTPKFLMDGYENCSSEQEKRSLISAALKEEVGNRKVGPALSNKIYEVWGV</sequence>
<keyword evidence="5 16" id="KW-0540">Nuclease</keyword>
<dbReference type="Pfam" id="PF21292">
    <property type="entry name" value="EME1-MUS81_C"/>
    <property type="match status" value="1"/>
</dbReference>
<evidence type="ECO:0000256" key="7">
    <source>
        <dbReference type="ARBA" id="ARBA00022759"/>
    </source>
</evidence>
<dbReference type="SUPFAM" id="SSF47802">
    <property type="entry name" value="DNA polymerase beta, N-terminal domain-like"/>
    <property type="match status" value="1"/>
</dbReference>
<evidence type="ECO:0000256" key="5">
    <source>
        <dbReference type="ARBA" id="ARBA00022722"/>
    </source>
</evidence>
<dbReference type="GO" id="GO:0008821">
    <property type="term" value="F:crossover junction DNA endonuclease activity"/>
    <property type="evidence" value="ECO:0007669"/>
    <property type="project" value="UniProtKB-UniRule"/>
</dbReference>
<evidence type="ECO:0000259" key="18">
    <source>
        <dbReference type="SMART" id="SM00891"/>
    </source>
</evidence>
<name>A0A9W6WF63_CANBO</name>
<evidence type="ECO:0000313" key="20">
    <source>
        <dbReference type="Proteomes" id="UP001165120"/>
    </source>
</evidence>
<dbReference type="CDD" id="cd21036">
    <property type="entry name" value="WH_MUS81"/>
    <property type="match status" value="1"/>
</dbReference>
<dbReference type="InterPro" id="IPR011335">
    <property type="entry name" value="Restrct_endonuc-II-like"/>
</dbReference>
<dbReference type="Pfam" id="PF14716">
    <property type="entry name" value="HHH_8"/>
    <property type="match status" value="1"/>
</dbReference>